<accession>A0A1G6C063</accession>
<evidence type="ECO:0000313" key="1">
    <source>
        <dbReference type="EMBL" id="SDB26251.1"/>
    </source>
</evidence>
<evidence type="ECO:0000313" key="2">
    <source>
        <dbReference type="Proteomes" id="UP000198771"/>
    </source>
</evidence>
<keyword evidence="2" id="KW-1185">Reference proteome</keyword>
<dbReference type="AlphaFoldDB" id="A0A1G6C063"/>
<dbReference type="OrthoDB" id="5459098at2"/>
<gene>
    <name evidence="1" type="ORF">SAMN05660653_01253</name>
</gene>
<name>A0A1G6C063_9BACT</name>
<protein>
    <submittedName>
        <fullName evidence="1">Uncharacterized protein</fullName>
    </submittedName>
</protein>
<organism evidence="1 2">
    <name type="scientific">Desulfonatronum thiosulfatophilum</name>
    <dbReference type="NCBI Taxonomy" id="617002"/>
    <lineage>
        <taxon>Bacteria</taxon>
        <taxon>Pseudomonadati</taxon>
        <taxon>Thermodesulfobacteriota</taxon>
        <taxon>Desulfovibrionia</taxon>
        <taxon>Desulfovibrionales</taxon>
        <taxon>Desulfonatronaceae</taxon>
        <taxon>Desulfonatronum</taxon>
    </lineage>
</organism>
<dbReference type="EMBL" id="FMXO01000006">
    <property type="protein sequence ID" value="SDB26251.1"/>
    <property type="molecule type" value="Genomic_DNA"/>
</dbReference>
<reference evidence="1 2" key="1">
    <citation type="submission" date="2016-10" db="EMBL/GenBank/DDBJ databases">
        <authorList>
            <person name="de Groot N.N."/>
        </authorList>
    </citation>
    <scope>NUCLEOTIDE SEQUENCE [LARGE SCALE GENOMIC DNA]</scope>
    <source>
        <strain evidence="1 2">ASO4-2</strain>
    </source>
</reference>
<sequence length="80" mass="9027">MNSGKKAMLPVKPVRMEIIYIYPCPFCGRELPLASPTQPALAHCDMCKNQYPVVPIDERMTRFLKLVNADGKAAIDQDYL</sequence>
<dbReference type="STRING" id="617002.SAMN05660653_01253"/>
<dbReference type="Proteomes" id="UP000198771">
    <property type="component" value="Unassembled WGS sequence"/>
</dbReference>
<proteinExistence type="predicted"/>
<dbReference type="RefSeq" id="WP_092118768.1">
    <property type="nucleotide sequence ID" value="NZ_FMXO01000006.1"/>
</dbReference>